<keyword evidence="1" id="KW-0812">Transmembrane</keyword>
<evidence type="ECO:0000256" key="1">
    <source>
        <dbReference type="SAM" id="Phobius"/>
    </source>
</evidence>
<feature type="transmembrane region" description="Helical" evidence="1">
    <location>
        <begin position="50"/>
        <end position="67"/>
    </location>
</feature>
<proteinExistence type="predicted"/>
<keyword evidence="3" id="KW-1185">Reference proteome</keyword>
<evidence type="ECO:0000313" key="3">
    <source>
        <dbReference type="Proteomes" id="UP001315860"/>
    </source>
</evidence>
<evidence type="ECO:0000313" key="2">
    <source>
        <dbReference type="EMBL" id="UUI67679.1"/>
    </source>
</evidence>
<sequence>MRMRPVACLAIGTAAALLYSNFLIDWVLRGFADSDLVVSYLETPGEPNSGLLRITNVVCAALVILLLPSVRRALPPGWAGWAFVVATALFAAGAVGAAIVPMPCGLGEDCISAAERRAADIHDVFSTLSETALFVGVAAVWWDTRRVGPAWVARIAWWLFWLAGVASTAVFTYYGLFTDHHAVTAYSQRVHILGVSLWLACLGVVAARSAASIGRGPGDE</sequence>
<gene>
    <name evidence="2" type="ORF">NP095_10765</name>
</gene>
<reference evidence="2 3" key="1">
    <citation type="submission" date="2022-07" db="EMBL/GenBank/DDBJ databases">
        <title>Novel species in genus Aeromicrobium.</title>
        <authorList>
            <person name="Ye L."/>
        </authorList>
    </citation>
    <scope>NUCLEOTIDE SEQUENCE [LARGE SCALE GENOMIC DNA]</scope>
    <source>
        <strain evidence="3">zg-Y50</strain>
    </source>
</reference>
<dbReference type="RefSeq" id="WP_232418910.1">
    <property type="nucleotide sequence ID" value="NZ_CP101990.1"/>
</dbReference>
<feature type="transmembrane region" description="Helical" evidence="1">
    <location>
        <begin position="188"/>
        <end position="207"/>
    </location>
</feature>
<feature type="transmembrane region" description="Helical" evidence="1">
    <location>
        <begin position="79"/>
        <end position="99"/>
    </location>
</feature>
<dbReference type="EMBL" id="CP101990">
    <property type="protein sequence ID" value="UUI67679.1"/>
    <property type="molecule type" value="Genomic_DNA"/>
</dbReference>
<accession>A0ABY5KBM3</accession>
<dbReference type="InterPro" id="IPR009339">
    <property type="entry name" value="DUF998"/>
</dbReference>
<feature type="transmembrane region" description="Helical" evidence="1">
    <location>
        <begin position="155"/>
        <end position="176"/>
    </location>
</feature>
<organism evidence="2 3">
    <name type="scientific">Aeromicrobium duanguangcaii</name>
    <dbReference type="NCBI Taxonomy" id="2968086"/>
    <lineage>
        <taxon>Bacteria</taxon>
        <taxon>Bacillati</taxon>
        <taxon>Actinomycetota</taxon>
        <taxon>Actinomycetes</taxon>
        <taxon>Propionibacteriales</taxon>
        <taxon>Nocardioidaceae</taxon>
        <taxon>Aeromicrobium</taxon>
    </lineage>
</organism>
<name>A0ABY5KBM3_9ACTN</name>
<keyword evidence="1" id="KW-0472">Membrane</keyword>
<dbReference type="Pfam" id="PF06197">
    <property type="entry name" value="DUF998"/>
    <property type="match status" value="1"/>
</dbReference>
<dbReference type="Proteomes" id="UP001315860">
    <property type="component" value="Chromosome"/>
</dbReference>
<keyword evidence="1" id="KW-1133">Transmembrane helix</keyword>
<protein>
    <submittedName>
        <fullName evidence="2">DUF998 domain-containing protein</fullName>
    </submittedName>
</protein>